<dbReference type="SUPFAM" id="SSF51713">
    <property type="entry name" value="tRNA-guanine transglycosylase"/>
    <property type="match status" value="1"/>
</dbReference>
<proteinExistence type="predicted"/>
<accession>A0A0B2BW84</accession>
<dbReference type="AlphaFoldDB" id="A0A0B2BW84"/>
<feature type="domain" description="DeoxyPurine in DNA protein A" evidence="1">
    <location>
        <begin position="59"/>
        <end position="254"/>
    </location>
</feature>
<dbReference type="RefSeq" id="WP_039097778.1">
    <property type="nucleotide sequence ID" value="NZ_JTDN01000003.1"/>
</dbReference>
<comment type="caution">
    <text evidence="2">The sequence shown here is derived from an EMBL/GenBank/DDBJ whole genome shotgun (WGS) entry which is preliminary data.</text>
</comment>
<evidence type="ECO:0000313" key="2">
    <source>
        <dbReference type="EMBL" id="KHL24197.1"/>
    </source>
</evidence>
<sequence>MIEIILGLPHLRQGPILARALALGAPLLVSANALSRWRGQGERRRWAGWNLADLQRLPAGTDLTLDSGGFTSHMVYGGFPWTIDAYVELAASFQFRHFASFDYPVEQEIAADRTAIDERLSRTIAANRETRRRARAAGIEHRFMPVLQGRTPDDYERCADALSWSIEPGRTIGVGSMCRREIRGPEGVISVVERLDRILPKDVVLHCFGVKGPALPFLSDFGDRVASIDSQAWGIQARREAHRQQISKTDVLAATHMVSWYRKQRRAACLRPRQLKAEAGHPLRRPMLDPWEQAIATARDQLNTLIEEGALSHDEVVEPWVQAWAAELYRAAA</sequence>
<dbReference type="GO" id="GO:0006400">
    <property type="term" value="P:tRNA modification"/>
    <property type="evidence" value="ECO:0007669"/>
    <property type="project" value="InterPro"/>
</dbReference>
<dbReference type="OrthoDB" id="8116828at2"/>
<protein>
    <recommendedName>
        <fullName evidence="1">DeoxyPurine in DNA protein A domain-containing protein</fullName>
    </recommendedName>
</protein>
<reference evidence="2 3" key="1">
    <citation type="submission" date="2014-11" db="EMBL/GenBank/DDBJ databases">
        <title>Draft genome sequence of Kirrobacter mercurialis.</title>
        <authorList>
            <person name="Coil D.A."/>
            <person name="Eisen J.A."/>
        </authorList>
    </citation>
    <scope>NUCLEOTIDE SEQUENCE [LARGE SCALE GENOMIC DNA]</scope>
    <source>
        <strain evidence="2 3">Coronado</strain>
    </source>
</reference>
<organism evidence="2 3">
    <name type="scientific">Croceibacterium mercuriale</name>
    <dbReference type="NCBI Taxonomy" id="1572751"/>
    <lineage>
        <taxon>Bacteria</taxon>
        <taxon>Pseudomonadati</taxon>
        <taxon>Pseudomonadota</taxon>
        <taxon>Alphaproteobacteria</taxon>
        <taxon>Sphingomonadales</taxon>
        <taxon>Erythrobacteraceae</taxon>
        <taxon>Croceibacterium</taxon>
    </lineage>
</organism>
<name>A0A0B2BW84_9SPHN</name>
<dbReference type="Pfam" id="PF23859">
    <property type="entry name" value="DpdA"/>
    <property type="match status" value="1"/>
</dbReference>
<dbReference type="Gene3D" id="3.20.20.105">
    <property type="entry name" value="Queuine tRNA-ribosyltransferase-like"/>
    <property type="match status" value="1"/>
</dbReference>
<keyword evidence="3" id="KW-1185">Reference proteome</keyword>
<dbReference type="Proteomes" id="UP000030988">
    <property type="component" value="Unassembled WGS sequence"/>
</dbReference>
<evidence type="ECO:0000313" key="3">
    <source>
        <dbReference type="Proteomes" id="UP000030988"/>
    </source>
</evidence>
<dbReference type="STRING" id="1572751.PK98_14445"/>
<evidence type="ECO:0000259" key="1">
    <source>
        <dbReference type="Pfam" id="PF23859"/>
    </source>
</evidence>
<dbReference type="InterPro" id="IPR055645">
    <property type="entry name" value="DpdA"/>
</dbReference>
<dbReference type="InterPro" id="IPR036511">
    <property type="entry name" value="TGT-like_sf"/>
</dbReference>
<dbReference type="EMBL" id="JTDN01000003">
    <property type="protein sequence ID" value="KHL24197.1"/>
    <property type="molecule type" value="Genomic_DNA"/>
</dbReference>
<gene>
    <name evidence="2" type="ORF">PK98_14445</name>
</gene>